<keyword evidence="2" id="KW-0472">Membrane</keyword>
<feature type="transmembrane region" description="Helical" evidence="2">
    <location>
        <begin position="116"/>
        <end position="135"/>
    </location>
</feature>
<keyword evidence="2" id="KW-0812">Transmembrane</keyword>
<evidence type="ECO:0000313" key="4">
    <source>
        <dbReference type="EMBL" id="ANX01776.1"/>
    </source>
</evidence>
<evidence type="ECO:0000256" key="1">
    <source>
        <dbReference type="ARBA" id="ARBA00007362"/>
    </source>
</evidence>
<dbReference type="InterPro" id="IPR000620">
    <property type="entry name" value="EamA_dom"/>
</dbReference>
<accession>A0A1B1YM25</accession>
<evidence type="ECO:0000256" key="2">
    <source>
        <dbReference type="SAM" id="Phobius"/>
    </source>
</evidence>
<feature type="domain" description="EamA" evidence="3">
    <location>
        <begin position="1"/>
        <end position="132"/>
    </location>
</feature>
<evidence type="ECO:0000313" key="5">
    <source>
        <dbReference type="Proteomes" id="UP000092931"/>
    </source>
</evidence>
<reference evidence="4 5" key="1">
    <citation type="submission" date="2016-02" db="EMBL/GenBank/DDBJ databases">
        <title>Comparison of Clostridium stercorarium subspecies using comparative genomics and transcriptomics.</title>
        <authorList>
            <person name="Schellenberg J."/>
            <person name="Thallinger G."/>
            <person name="Levin D.B."/>
            <person name="Zhang X."/>
            <person name="Alvare G."/>
            <person name="Fristensky B."/>
            <person name="Sparling R."/>
        </authorList>
    </citation>
    <scope>NUCLEOTIDE SEQUENCE [LARGE SCALE GENOMIC DNA]</scope>
    <source>
        <strain evidence="4 5">DSM 9219</strain>
    </source>
</reference>
<organism evidence="4 5">
    <name type="scientific">Thermoclostridium stercorarium subsp. leptospartum DSM 9219</name>
    <dbReference type="NCBI Taxonomy" id="1346611"/>
    <lineage>
        <taxon>Bacteria</taxon>
        <taxon>Bacillati</taxon>
        <taxon>Bacillota</taxon>
        <taxon>Clostridia</taxon>
        <taxon>Eubacteriales</taxon>
        <taxon>Oscillospiraceae</taxon>
        <taxon>Thermoclostridium</taxon>
    </lineage>
</organism>
<protein>
    <recommendedName>
        <fullName evidence="3">EamA domain-containing protein</fullName>
    </recommendedName>
</protein>
<keyword evidence="2" id="KW-1133">Transmembrane helix</keyword>
<dbReference type="Pfam" id="PF00892">
    <property type="entry name" value="EamA"/>
    <property type="match status" value="1"/>
</dbReference>
<dbReference type="RefSeq" id="WP_065820941.1">
    <property type="nucleotide sequence ID" value="NZ_CP014673.1"/>
</dbReference>
<dbReference type="EMBL" id="CP014673">
    <property type="protein sequence ID" value="ANX01776.1"/>
    <property type="molecule type" value="Genomic_DNA"/>
</dbReference>
<proteinExistence type="inferred from homology"/>
<dbReference type="GO" id="GO:0016020">
    <property type="term" value="C:membrane"/>
    <property type="evidence" value="ECO:0007669"/>
    <property type="project" value="InterPro"/>
</dbReference>
<name>A0A1B1YM25_THEST</name>
<sequence length="156" mass="17713">MGYLYLIIATLLWSFVGVMVKSASTMFSSSLITLGRFLFGFIFLGLFMRVKGKKITLHWKDKWIWIGVIGKSLNYIFENIAINIGYSYSNIIIWPIQSIFIMIMAFILFKEKIQPIKIVASIFCMVGVLLVSWSLPRAIKTLKPALKCMPTAGTSQ</sequence>
<dbReference type="AlphaFoldDB" id="A0A1B1YM25"/>
<gene>
    <name evidence="4" type="ORF">CSTERLE_09435</name>
</gene>
<comment type="similarity">
    <text evidence="1">Belongs to the EamA transporter family.</text>
</comment>
<feature type="transmembrane region" description="Helical" evidence="2">
    <location>
        <begin position="32"/>
        <end position="51"/>
    </location>
</feature>
<feature type="transmembrane region" description="Helical" evidence="2">
    <location>
        <begin position="91"/>
        <end position="109"/>
    </location>
</feature>
<dbReference type="InterPro" id="IPR037185">
    <property type="entry name" value="EmrE-like"/>
</dbReference>
<dbReference type="Proteomes" id="UP000092931">
    <property type="component" value="Chromosome"/>
</dbReference>
<evidence type="ECO:0000259" key="3">
    <source>
        <dbReference type="Pfam" id="PF00892"/>
    </source>
</evidence>
<dbReference type="SUPFAM" id="SSF103481">
    <property type="entry name" value="Multidrug resistance efflux transporter EmrE"/>
    <property type="match status" value="1"/>
</dbReference>